<reference evidence="2 3" key="1">
    <citation type="submission" date="2020-07" db="EMBL/GenBank/DDBJ databases">
        <authorList>
            <person name="Feng X."/>
        </authorList>
    </citation>
    <scope>NUCLEOTIDE SEQUENCE [LARGE SCALE GENOMIC DNA]</scope>
    <source>
        <strain evidence="2 3">JCM23202</strain>
    </source>
</reference>
<keyword evidence="1" id="KW-0472">Membrane</keyword>
<gene>
    <name evidence="2" type="ORF">H5P27_10360</name>
</gene>
<keyword evidence="3" id="KW-1185">Reference proteome</keyword>
<feature type="transmembrane region" description="Helical" evidence="1">
    <location>
        <begin position="43"/>
        <end position="63"/>
    </location>
</feature>
<evidence type="ECO:0000313" key="2">
    <source>
        <dbReference type="EMBL" id="MBC2606445.1"/>
    </source>
</evidence>
<name>A0A7X1B6C9_9BACT</name>
<evidence type="ECO:0000256" key="1">
    <source>
        <dbReference type="SAM" id="Phobius"/>
    </source>
</evidence>
<dbReference type="EMBL" id="JACHVC010000012">
    <property type="protein sequence ID" value="MBC2606445.1"/>
    <property type="molecule type" value="Genomic_DNA"/>
</dbReference>
<sequence length="65" mass="7183">MAQLIDEIQALYEVYPKWLVTTCLVIVGLGLGWILWKVIRASMAILVTAALLAIVLFAGWIILSP</sequence>
<dbReference type="AlphaFoldDB" id="A0A7X1B6C9"/>
<dbReference type="RefSeq" id="WP_185660318.1">
    <property type="nucleotide sequence ID" value="NZ_CAWPOO010000012.1"/>
</dbReference>
<keyword evidence="1" id="KW-0812">Transmembrane</keyword>
<protein>
    <submittedName>
        <fullName evidence="2">Uncharacterized protein</fullName>
    </submittedName>
</protein>
<organism evidence="2 3">
    <name type="scientific">Pelagicoccus albus</name>
    <dbReference type="NCBI Taxonomy" id="415222"/>
    <lineage>
        <taxon>Bacteria</taxon>
        <taxon>Pseudomonadati</taxon>
        <taxon>Verrucomicrobiota</taxon>
        <taxon>Opitutia</taxon>
        <taxon>Puniceicoccales</taxon>
        <taxon>Pelagicoccaceae</taxon>
        <taxon>Pelagicoccus</taxon>
    </lineage>
</organism>
<accession>A0A7X1B6C9</accession>
<keyword evidence="1" id="KW-1133">Transmembrane helix</keyword>
<comment type="caution">
    <text evidence="2">The sequence shown here is derived from an EMBL/GenBank/DDBJ whole genome shotgun (WGS) entry which is preliminary data.</text>
</comment>
<evidence type="ECO:0000313" key="3">
    <source>
        <dbReference type="Proteomes" id="UP000526501"/>
    </source>
</evidence>
<feature type="transmembrane region" description="Helical" evidence="1">
    <location>
        <begin position="18"/>
        <end position="36"/>
    </location>
</feature>
<proteinExistence type="predicted"/>
<dbReference type="Proteomes" id="UP000526501">
    <property type="component" value="Unassembled WGS sequence"/>
</dbReference>